<evidence type="ECO:0000313" key="3">
    <source>
        <dbReference type="Proteomes" id="UP000008311"/>
    </source>
</evidence>
<accession>B9SH80</accession>
<keyword evidence="3" id="KW-1185">Reference proteome</keyword>
<dbReference type="AlphaFoldDB" id="B9SH80"/>
<gene>
    <name evidence="2" type="ORF">RCOM_0527660</name>
</gene>
<dbReference type="InParanoid" id="B9SH80"/>
<sequence length="95" mass="10339">MEEVHDGKSSCENRPMLPFDIDLNETPLSSPRETALSPPPSDVVAGEGSGGRRKVSFLDINALPTEAEGQEEEQQQECSDFVNSSWGNFIISGKD</sequence>
<name>B9SH80_RICCO</name>
<organism evidence="2 3">
    <name type="scientific">Ricinus communis</name>
    <name type="common">Castor bean</name>
    <dbReference type="NCBI Taxonomy" id="3988"/>
    <lineage>
        <taxon>Eukaryota</taxon>
        <taxon>Viridiplantae</taxon>
        <taxon>Streptophyta</taxon>
        <taxon>Embryophyta</taxon>
        <taxon>Tracheophyta</taxon>
        <taxon>Spermatophyta</taxon>
        <taxon>Magnoliopsida</taxon>
        <taxon>eudicotyledons</taxon>
        <taxon>Gunneridae</taxon>
        <taxon>Pentapetalae</taxon>
        <taxon>rosids</taxon>
        <taxon>fabids</taxon>
        <taxon>Malpighiales</taxon>
        <taxon>Euphorbiaceae</taxon>
        <taxon>Acalyphoideae</taxon>
        <taxon>Acalypheae</taxon>
        <taxon>Ricinus</taxon>
    </lineage>
</organism>
<protein>
    <submittedName>
        <fullName evidence="2">Uncharacterized protein</fullName>
    </submittedName>
</protein>
<proteinExistence type="predicted"/>
<evidence type="ECO:0000313" key="2">
    <source>
        <dbReference type="EMBL" id="EEF36987.1"/>
    </source>
</evidence>
<dbReference type="Proteomes" id="UP000008311">
    <property type="component" value="Unassembled WGS sequence"/>
</dbReference>
<dbReference type="EMBL" id="EQ973961">
    <property type="protein sequence ID" value="EEF36987.1"/>
    <property type="molecule type" value="Genomic_DNA"/>
</dbReference>
<evidence type="ECO:0000256" key="1">
    <source>
        <dbReference type="SAM" id="MobiDB-lite"/>
    </source>
</evidence>
<feature type="region of interest" description="Disordered" evidence="1">
    <location>
        <begin position="1"/>
        <end position="51"/>
    </location>
</feature>
<reference evidence="3" key="1">
    <citation type="journal article" date="2010" name="Nat. Biotechnol.">
        <title>Draft genome sequence of the oilseed species Ricinus communis.</title>
        <authorList>
            <person name="Chan A.P."/>
            <person name="Crabtree J."/>
            <person name="Zhao Q."/>
            <person name="Lorenzi H."/>
            <person name="Orvis J."/>
            <person name="Puiu D."/>
            <person name="Melake-Berhan A."/>
            <person name="Jones K.M."/>
            <person name="Redman J."/>
            <person name="Chen G."/>
            <person name="Cahoon E.B."/>
            <person name="Gedil M."/>
            <person name="Stanke M."/>
            <person name="Haas B.J."/>
            <person name="Wortman J.R."/>
            <person name="Fraser-Liggett C.M."/>
            <person name="Ravel J."/>
            <person name="Rabinowicz P.D."/>
        </authorList>
    </citation>
    <scope>NUCLEOTIDE SEQUENCE [LARGE SCALE GENOMIC DNA]</scope>
    <source>
        <strain evidence="3">cv. Hale</strain>
    </source>
</reference>
<feature type="compositionally biased region" description="Basic and acidic residues" evidence="1">
    <location>
        <begin position="1"/>
        <end position="11"/>
    </location>
</feature>